<dbReference type="Proteomes" id="UP001595526">
    <property type="component" value="Unassembled WGS sequence"/>
</dbReference>
<evidence type="ECO:0000313" key="3">
    <source>
        <dbReference type="EMBL" id="MFC3197657.1"/>
    </source>
</evidence>
<dbReference type="EMBL" id="JBHRTA010000027">
    <property type="protein sequence ID" value="MFC3197657.1"/>
    <property type="molecule type" value="Genomic_DNA"/>
</dbReference>
<dbReference type="Gene3D" id="1.10.10.10">
    <property type="entry name" value="Winged helix-like DNA-binding domain superfamily/Winged helix DNA-binding domain"/>
    <property type="match status" value="1"/>
</dbReference>
<dbReference type="InterPro" id="IPR046531">
    <property type="entry name" value="DUF6596"/>
</dbReference>
<dbReference type="PANTHER" id="PTHR47756">
    <property type="entry name" value="BLL6612 PROTEIN-RELATED"/>
    <property type="match status" value="1"/>
</dbReference>
<proteinExistence type="predicted"/>
<keyword evidence="4" id="KW-1185">Reference proteome</keyword>
<dbReference type="PANTHER" id="PTHR47756:SF2">
    <property type="entry name" value="BLL6612 PROTEIN"/>
    <property type="match status" value="1"/>
</dbReference>
<dbReference type="Pfam" id="PF04542">
    <property type="entry name" value="Sigma70_r2"/>
    <property type="match status" value="1"/>
</dbReference>
<dbReference type="RefSeq" id="WP_379021557.1">
    <property type="nucleotide sequence ID" value="NZ_JBHRTA010000027.1"/>
</dbReference>
<dbReference type="InterPro" id="IPR013325">
    <property type="entry name" value="RNA_pol_sigma_r2"/>
</dbReference>
<name>A0ABV7JKE5_9SPHI</name>
<dbReference type="InterPro" id="IPR036388">
    <property type="entry name" value="WH-like_DNA-bd_sf"/>
</dbReference>
<dbReference type="SUPFAM" id="SSF88659">
    <property type="entry name" value="Sigma3 and sigma4 domains of RNA polymerase sigma factors"/>
    <property type="match status" value="1"/>
</dbReference>
<evidence type="ECO:0000259" key="2">
    <source>
        <dbReference type="Pfam" id="PF20239"/>
    </source>
</evidence>
<feature type="domain" description="DUF6596" evidence="2">
    <location>
        <begin position="183"/>
        <end position="284"/>
    </location>
</feature>
<protein>
    <submittedName>
        <fullName evidence="3">RNA polymerase sigma factor</fullName>
    </submittedName>
</protein>
<organism evidence="3 4">
    <name type="scientific">Parapedobacter deserti</name>
    <dbReference type="NCBI Taxonomy" id="1912957"/>
    <lineage>
        <taxon>Bacteria</taxon>
        <taxon>Pseudomonadati</taxon>
        <taxon>Bacteroidota</taxon>
        <taxon>Sphingobacteriia</taxon>
        <taxon>Sphingobacteriales</taxon>
        <taxon>Sphingobacteriaceae</taxon>
        <taxon>Parapedobacter</taxon>
    </lineage>
</organism>
<accession>A0ABV7JKE5</accession>
<comment type="caution">
    <text evidence="3">The sequence shown here is derived from an EMBL/GenBank/DDBJ whole genome shotgun (WGS) entry which is preliminary data.</text>
</comment>
<gene>
    <name evidence="3" type="ORF">ACFOET_08540</name>
</gene>
<dbReference type="SUPFAM" id="SSF88946">
    <property type="entry name" value="Sigma2 domain of RNA polymerase sigma factors"/>
    <property type="match status" value="1"/>
</dbReference>
<dbReference type="InterPro" id="IPR013324">
    <property type="entry name" value="RNA_pol_sigma_r3/r4-like"/>
</dbReference>
<reference evidence="4" key="1">
    <citation type="journal article" date="2019" name="Int. J. Syst. Evol. Microbiol.">
        <title>The Global Catalogue of Microorganisms (GCM) 10K type strain sequencing project: providing services to taxonomists for standard genome sequencing and annotation.</title>
        <authorList>
            <consortium name="The Broad Institute Genomics Platform"/>
            <consortium name="The Broad Institute Genome Sequencing Center for Infectious Disease"/>
            <person name="Wu L."/>
            <person name="Ma J."/>
        </authorList>
    </citation>
    <scope>NUCLEOTIDE SEQUENCE [LARGE SCALE GENOMIC DNA]</scope>
    <source>
        <strain evidence="4">KCTC 52416</strain>
    </source>
</reference>
<sequence length="414" mass="47621">MDKTDIIPHLFKTEYGKMVAVLSKTFGMEYLETAEDVVSETFLSALNTWPYKGLPPNPTAWLYTVAKNKLKNHLTRKHTLHKIVSEQLANTHRFDETSIDFSDKNISDSQLQMLFALCHPAISTEAQICLALRILCGLGLGEIADAFLSNKETIHKRLQRAKEKLYAAKIKLEMPDEHEIHKRLDSVVQTIYLLFSEGYYSESNNSIIRKELCVEAFNLAYLLLDNRLTNNHTTNSLMSLMCFHASRLDARRSGNGDTVLYNDQDRARWDTEFIEKGFYYLQQASQWDISSPYYIEASIAYWHTVDNTHPDKWTCILKLYDALLLVKPAPVVALNRIWAFSKVHGNRAAIPEAEQLGLHTNHFYYILLAELYKPVDATKTTEFLTRALHLCKTDTEKEMIRHQLSIRSFTSSTT</sequence>
<evidence type="ECO:0000259" key="1">
    <source>
        <dbReference type="Pfam" id="PF04542"/>
    </source>
</evidence>
<dbReference type="Pfam" id="PF20239">
    <property type="entry name" value="DUF6596"/>
    <property type="match status" value="1"/>
</dbReference>
<dbReference type="Gene3D" id="1.10.1740.10">
    <property type="match status" value="1"/>
</dbReference>
<dbReference type="InterPro" id="IPR007627">
    <property type="entry name" value="RNA_pol_sigma70_r2"/>
</dbReference>
<dbReference type="InterPro" id="IPR014284">
    <property type="entry name" value="RNA_pol_sigma-70_dom"/>
</dbReference>
<dbReference type="NCBIfam" id="TIGR02937">
    <property type="entry name" value="sigma70-ECF"/>
    <property type="match status" value="1"/>
</dbReference>
<evidence type="ECO:0000313" key="4">
    <source>
        <dbReference type="Proteomes" id="UP001595526"/>
    </source>
</evidence>
<feature type="domain" description="RNA polymerase sigma-70 region 2" evidence="1">
    <location>
        <begin position="25"/>
        <end position="77"/>
    </location>
</feature>